<dbReference type="Proteomes" id="UP000293671">
    <property type="component" value="Unassembled WGS sequence"/>
</dbReference>
<gene>
    <name evidence="3" type="ORF">EV670_2220</name>
</gene>
<dbReference type="Pfam" id="PF07589">
    <property type="entry name" value="PEP-CTERM"/>
    <property type="match status" value="1"/>
</dbReference>
<comment type="caution">
    <text evidence="3">The sequence shown here is derived from an EMBL/GenBank/DDBJ whole genome shotgun (WGS) entry which is preliminary data.</text>
</comment>
<dbReference type="NCBIfam" id="TIGR02595">
    <property type="entry name" value="PEP_CTERM"/>
    <property type="match status" value="1"/>
</dbReference>
<feature type="signal peptide" evidence="1">
    <location>
        <begin position="1"/>
        <end position="21"/>
    </location>
</feature>
<dbReference type="EMBL" id="SHKP01000006">
    <property type="protein sequence ID" value="RZT97821.1"/>
    <property type="molecule type" value="Genomic_DNA"/>
</dbReference>
<sequence length="218" mass="22510">MRYIKALLGGAALAAMLPTQAAIVVLDFEGVGDLASLDDFYNGGTDSAGNSGTNFGVIFTDTSIGYVDADAGGSGDQANEPTPNTVLTFEFSSNDIMNVPAGFDTGVSFFYSATEAVFIGVYDGLNATGNLLATIPLVKQFNIGCVGDPTGDTCNWSPAGAAFAGVAKSVDFSGAGLYVRFDNVTLGSARPVPEPSSYLLMALGLTAVGLVSRRRMRR</sequence>
<evidence type="ECO:0000259" key="2">
    <source>
        <dbReference type="Pfam" id="PF07589"/>
    </source>
</evidence>
<name>A0A4Q7VN94_9BURK</name>
<reference evidence="3 4" key="1">
    <citation type="submission" date="2019-02" db="EMBL/GenBank/DDBJ databases">
        <title>Genomic Encyclopedia of Type Strains, Phase IV (KMG-IV): sequencing the most valuable type-strain genomes for metagenomic binning, comparative biology and taxonomic classification.</title>
        <authorList>
            <person name="Goeker M."/>
        </authorList>
    </citation>
    <scope>NUCLEOTIDE SEQUENCE [LARGE SCALE GENOMIC DNA]</scope>
    <source>
        <strain evidence="3 4">DSM 19570</strain>
    </source>
</reference>
<organism evidence="3 4">
    <name type="scientific">Rivibacter subsaxonicus</name>
    <dbReference type="NCBI Taxonomy" id="457575"/>
    <lineage>
        <taxon>Bacteria</taxon>
        <taxon>Pseudomonadati</taxon>
        <taxon>Pseudomonadota</taxon>
        <taxon>Betaproteobacteria</taxon>
        <taxon>Burkholderiales</taxon>
        <taxon>Rivibacter</taxon>
    </lineage>
</organism>
<protein>
    <submittedName>
        <fullName evidence="3">Putative secreted protein with PEP-CTERM sorting signal</fullName>
    </submittedName>
</protein>
<evidence type="ECO:0000313" key="3">
    <source>
        <dbReference type="EMBL" id="RZT97821.1"/>
    </source>
</evidence>
<dbReference type="AlphaFoldDB" id="A0A4Q7VN94"/>
<dbReference type="InterPro" id="IPR013424">
    <property type="entry name" value="Ice-binding_C"/>
</dbReference>
<dbReference type="RefSeq" id="WP_130432018.1">
    <property type="nucleotide sequence ID" value="NZ_SHKP01000006.1"/>
</dbReference>
<proteinExistence type="predicted"/>
<keyword evidence="4" id="KW-1185">Reference proteome</keyword>
<dbReference type="OrthoDB" id="6400733at2"/>
<keyword evidence="1" id="KW-0732">Signal</keyword>
<accession>A0A4Q7VN94</accession>
<feature type="domain" description="Ice-binding protein C-terminal" evidence="2">
    <location>
        <begin position="191"/>
        <end position="215"/>
    </location>
</feature>
<feature type="chain" id="PRO_5020803981" evidence="1">
    <location>
        <begin position="22"/>
        <end position="218"/>
    </location>
</feature>
<evidence type="ECO:0000256" key="1">
    <source>
        <dbReference type="SAM" id="SignalP"/>
    </source>
</evidence>
<evidence type="ECO:0000313" key="4">
    <source>
        <dbReference type="Proteomes" id="UP000293671"/>
    </source>
</evidence>